<dbReference type="PANTHER" id="PTHR47986">
    <property type="entry name" value="OSJNBA0070M12.3 PROTEIN"/>
    <property type="match status" value="1"/>
</dbReference>
<dbReference type="Proteomes" id="UP001152561">
    <property type="component" value="Unassembled WGS sequence"/>
</dbReference>
<evidence type="ECO:0000256" key="5">
    <source>
        <dbReference type="ARBA" id="ARBA00022737"/>
    </source>
</evidence>
<gene>
    <name evidence="10" type="ORF">K7X08_019897</name>
</gene>
<evidence type="ECO:0000256" key="6">
    <source>
        <dbReference type="ARBA" id="ARBA00022989"/>
    </source>
</evidence>
<comment type="caution">
    <text evidence="10">The sequence shown here is derived from an EMBL/GenBank/DDBJ whole genome shotgun (WGS) entry which is preliminary data.</text>
</comment>
<accession>A0A9Q1RQF7</accession>
<dbReference type="AlphaFoldDB" id="A0A9Q1RQF7"/>
<keyword evidence="2" id="KW-0433">Leucine-rich repeat</keyword>
<evidence type="ECO:0000256" key="4">
    <source>
        <dbReference type="ARBA" id="ARBA00022729"/>
    </source>
</evidence>
<evidence type="ECO:0000256" key="1">
    <source>
        <dbReference type="ARBA" id="ARBA00004167"/>
    </source>
</evidence>
<dbReference type="GO" id="GO:0016020">
    <property type="term" value="C:membrane"/>
    <property type="evidence" value="ECO:0007669"/>
    <property type="project" value="UniProtKB-SubCell"/>
</dbReference>
<evidence type="ECO:0000256" key="9">
    <source>
        <dbReference type="ARBA" id="ARBA00023180"/>
    </source>
</evidence>
<evidence type="ECO:0000256" key="3">
    <source>
        <dbReference type="ARBA" id="ARBA00022692"/>
    </source>
</evidence>
<keyword evidence="9" id="KW-0325">Glycoprotein</keyword>
<evidence type="ECO:0000313" key="11">
    <source>
        <dbReference type="Proteomes" id="UP001152561"/>
    </source>
</evidence>
<reference evidence="11" key="1">
    <citation type="journal article" date="2023" name="Proc. Natl. Acad. Sci. U.S.A.">
        <title>Genomic and structural basis for evolution of tropane alkaloid biosynthesis.</title>
        <authorList>
            <person name="Wanga Y.-J."/>
            <person name="Taina T."/>
            <person name="Yua J.-Y."/>
            <person name="Lia J."/>
            <person name="Xua B."/>
            <person name="Chenc J."/>
            <person name="D'Auriad J.C."/>
            <person name="Huanga J.-P."/>
            <person name="Huanga S.-X."/>
        </authorList>
    </citation>
    <scope>NUCLEOTIDE SEQUENCE [LARGE SCALE GENOMIC DNA]</scope>
    <source>
        <strain evidence="11">cv. KIB-2019</strain>
    </source>
</reference>
<keyword evidence="5" id="KW-0677">Repeat</keyword>
<dbReference type="InterPro" id="IPR032675">
    <property type="entry name" value="LRR_dom_sf"/>
</dbReference>
<keyword evidence="8" id="KW-0675">Receptor</keyword>
<comment type="subcellular location">
    <subcellularLocation>
        <location evidence="1">Membrane</location>
        <topology evidence="1">Single-pass membrane protein</topology>
    </subcellularLocation>
</comment>
<dbReference type="EMBL" id="JAJAGQ010000003">
    <property type="protein sequence ID" value="KAJ8567689.1"/>
    <property type="molecule type" value="Genomic_DNA"/>
</dbReference>
<evidence type="ECO:0000256" key="8">
    <source>
        <dbReference type="ARBA" id="ARBA00023170"/>
    </source>
</evidence>
<dbReference type="InterPro" id="IPR052422">
    <property type="entry name" value="Auxin_Ser/Thr_Kinase"/>
</dbReference>
<evidence type="ECO:0000256" key="7">
    <source>
        <dbReference type="ARBA" id="ARBA00023136"/>
    </source>
</evidence>
<keyword evidence="6" id="KW-1133">Transmembrane helix</keyword>
<proteinExistence type="predicted"/>
<name>A0A9Q1RQF7_9SOLA</name>
<protein>
    <submittedName>
        <fullName evidence="10">Uncharacterized protein</fullName>
    </submittedName>
</protein>
<keyword evidence="11" id="KW-1185">Reference proteome</keyword>
<dbReference type="Gene3D" id="3.80.10.10">
    <property type="entry name" value="Ribonuclease Inhibitor"/>
    <property type="match status" value="1"/>
</dbReference>
<keyword evidence="3" id="KW-0812">Transmembrane</keyword>
<dbReference type="OrthoDB" id="1714265at2759"/>
<organism evidence="10 11">
    <name type="scientific">Anisodus acutangulus</name>
    <dbReference type="NCBI Taxonomy" id="402998"/>
    <lineage>
        <taxon>Eukaryota</taxon>
        <taxon>Viridiplantae</taxon>
        <taxon>Streptophyta</taxon>
        <taxon>Embryophyta</taxon>
        <taxon>Tracheophyta</taxon>
        <taxon>Spermatophyta</taxon>
        <taxon>Magnoliopsida</taxon>
        <taxon>eudicotyledons</taxon>
        <taxon>Gunneridae</taxon>
        <taxon>Pentapetalae</taxon>
        <taxon>asterids</taxon>
        <taxon>lamiids</taxon>
        <taxon>Solanales</taxon>
        <taxon>Solanaceae</taxon>
        <taxon>Solanoideae</taxon>
        <taxon>Hyoscyameae</taxon>
        <taxon>Anisodus</taxon>
    </lineage>
</organism>
<dbReference type="PANTHER" id="PTHR47986:SF29">
    <property type="entry name" value="RECEPTOR PROTEIN KINASE TMK1"/>
    <property type="match status" value="1"/>
</dbReference>
<keyword evidence="4" id="KW-0732">Signal</keyword>
<sequence>MVLPLRSCSPLLLLDSLWLNGQKLSGRIDFLQNMTLLKEVWLHSNEFSSPLPDFSEYACHKKSPLYTSPPESRGYLLVHANDGLNQIRVGCLRILLNQLSFYPISV</sequence>
<evidence type="ECO:0000313" key="10">
    <source>
        <dbReference type="EMBL" id="KAJ8567689.1"/>
    </source>
</evidence>
<evidence type="ECO:0000256" key="2">
    <source>
        <dbReference type="ARBA" id="ARBA00022614"/>
    </source>
</evidence>
<keyword evidence="7" id="KW-0472">Membrane</keyword>